<dbReference type="AlphaFoldDB" id="A0A0L1BI96"/>
<reference evidence="1 2" key="1">
    <citation type="submission" date="2018-06" db="EMBL/GenBank/DDBJ databases">
        <authorList>
            <consortium name="Pathogen Informatics"/>
            <person name="Doyle S."/>
        </authorList>
    </citation>
    <scope>NUCLEOTIDE SEQUENCE [LARGE SCALE GENOMIC DNA]</scope>
    <source>
        <strain evidence="1 2">NCTC10418</strain>
    </source>
</reference>
<proteinExistence type="predicted"/>
<gene>
    <name evidence="1" type="ORF">NCTC10418_01373</name>
</gene>
<name>A0A0L1BI96_ECOLX</name>
<protein>
    <submittedName>
        <fullName evidence="1">Uncharacterized protein</fullName>
    </submittedName>
</protein>
<dbReference type="Proteomes" id="UP000255460">
    <property type="component" value="Unassembled WGS sequence"/>
</dbReference>
<evidence type="ECO:0000313" key="1">
    <source>
        <dbReference type="EMBL" id="STE83713.1"/>
    </source>
</evidence>
<sequence length="91" mass="10433">MFFPLTDNSTQLAFCCTLFDHGGQTAIDSDAILHNINCINLDHMDLEPGDKLFFLPDILWVPPELLFYIYMTVTALRQPSYFEVVILFTSI</sequence>
<organism evidence="1 2">
    <name type="scientific">Escherichia coli</name>
    <dbReference type="NCBI Taxonomy" id="562"/>
    <lineage>
        <taxon>Bacteria</taxon>
        <taxon>Pseudomonadati</taxon>
        <taxon>Pseudomonadota</taxon>
        <taxon>Gammaproteobacteria</taxon>
        <taxon>Enterobacterales</taxon>
        <taxon>Enterobacteriaceae</taxon>
        <taxon>Escherichia</taxon>
    </lineage>
</organism>
<dbReference type="EMBL" id="UFZQ01000001">
    <property type="protein sequence ID" value="STE83713.1"/>
    <property type="molecule type" value="Genomic_DNA"/>
</dbReference>
<accession>A0A0L1BI96</accession>
<evidence type="ECO:0000313" key="2">
    <source>
        <dbReference type="Proteomes" id="UP000255460"/>
    </source>
</evidence>